<dbReference type="PROSITE" id="PS00375">
    <property type="entry name" value="UDPGT"/>
    <property type="match status" value="1"/>
</dbReference>
<comment type="caution">
    <text evidence="6">The sequence shown here is derived from an EMBL/GenBank/DDBJ whole genome shotgun (WGS) entry which is preliminary data.</text>
</comment>
<evidence type="ECO:0000256" key="4">
    <source>
        <dbReference type="RuleBase" id="RU003718"/>
    </source>
</evidence>
<evidence type="ECO:0000313" key="6">
    <source>
        <dbReference type="EMBL" id="KAL3740045.1"/>
    </source>
</evidence>
<proteinExistence type="inferred from homology"/>
<dbReference type="InterPro" id="IPR002213">
    <property type="entry name" value="UDP_glucos_trans"/>
</dbReference>
<dbReference type="AlphaFoldDB" id="A0ABD3KJG7"/>
<dbReference type="SUPFAM" id="SSF53756">
    <property type="entry name" value="UDP-Glycosyltransferase/glycogen phosphorylase"/>
    <property type="match status" value="1"/>
</dbReference>
<keyword evidence="3 4" id="KW-0808">Transferase</keyword>
<dbReference type="InterPro" id="IPR050481">
    <property type="entry name" value="UDP-glycosyltransf_plant"/>
</dbReference>
<gene>
    <name evidence="6" type="ORF">ACJRO7_021339</name>
</gene>
<keyword evidence="7" id="KW-1185">Reference proteome</keyword>
<dbReference type="EC" id="2.4.1.-" evidence="5"/>
<dbReference type="Proteomes" id="UP001634007">
    <property type="component" value="Unassembled WGS sequence"/>
</dbReference>
<dbReference type="EMBL" id="JBJKBG010000005">
    <property type="protein sequence ID" value="KAL3740045.1"/>
    <property type="molecule type" value="Genomic_DNA"/>
</dbReference>
<dbReference type="PANTHER" id="PTHR48048">
    <property type="entry name" value="GLYCOSYLTRANSFERASE"/>
    <property type="match status" value="1"/>
</dbReference>
<dbReference type="FunFam" id="3.40.50.2000:FF:000056">
    <property type="entry name" value="Glycosyltransferase"/>
    <property type="match status" value="1"/>
</dbReference>
<organism evidence="6 7">
    <name type="scientific">Eucalyptus globulus</name>
    <name type="common">Tasmanian blue gum</name>
    <dbReference type="NCBI Taxonomy" id="34317"/>
    <lineage>
        <taxon>Eukaryota</taxon>
        <taxon>Viridiplantae</taxon>
        <taxon>Streptophyta</taxon>
        <taxon>Embryophyta</taxon>
        <taxon>Tracheophyta</taxon>
        <taxon>Spermatophyta</taxon>
        <taxon>Magnoliopsida</taxon>
        <taxon>eudicotyledons</taxon>
        <taxon>Gunneridae</taxon>
        <taxon>Pentapetalae</taxon>
        <taxon>rosids</taxon>
        <taxon>malvids</taxon>
        <taxon>Myrtales</taxon>
        <taxon>Myrtaceae</taxon>
        <taxon>Myrtoideae</taxon>
        <taxon>Eucalypteae</taxon>
        <taxon>Eucalyptus</taxon>
    </lineage>
</organism>
<evidence type="ECO:0000256" key="5">
    <source>
        <dbReference type="RuleBase" id="RU362057"/>
    </source>
</evidence>
<dbReference type="PANTHER" id="PTHR48048:SF76">
    <property type="entry name" value="UDP-GLYCOSYLTRANSFERASE 708D1-LIKE"/>
    <property type="match status" value="1"/>
</dbReference>
<sequence length="467" mass="51991">MANSAMSTTKPPHIALLPSAGMGHLMPYFRLAVMLAKRNCVVTLITAQPTVSAAESDHISSFLRHNPEINHLELQLTPSSQQTDSAPVDPFFLQFDLISQSIHLLGPLLSSSSLPLSAMFVDFGLLAKTAPIAKDLHLPIYAVSTTSVQFLSLMAYAPVLASNLTEFNTASTEIKIPGLPPMAMSSIPPALLDPSHIFTSIIVTNSQALPRAEGILMNTFEWFHESMLSALNKDRVIASLPPILPIGPLEPYHIPQDGDHFYRSWLENQPSESVVYISFGNRTAMSRDQVRELEKGLEKARWRFCWNLKTTKVDKDDHDDVEDILSDIFLKRTKNKGLIIRGWADQQEILAHPAIGGFVSHCGWNSIMEAAWQGVPVLAWPQHGDQKLNAKAVEEAGLGLWERDWDWGLDRIVKGEEIERKIVELMTDEKLRERARKVREEARKAVESGGSSDRVINNVINSVVVPF</sequence>
<protein>
    <recommendedName>
        <fullName evidence="5">Glycosyltransferase</fullName>
        <ecNumber evidence="5">2.4.1.-</ecNumber>
    </recommendedName>
</protein>
<evidence type="ECO:0000256" key="2">
    <source>
        <dbReference type="ARBA" id="ARBA00022676"/>
    </source>
</evidence>
<comment type="similarity">
    <text evidence="1 4">Belongs to the UDP-glycosyltransferase family.</text>
</comment>
<accession>A0ABD3KJG7</accession>
<evidence type="ECO:0000256" key="3">
    <source>
        <dbReference type="ARBA" id="ARBA00022679"/>
    </source>
</evidence>
<keyword evidence="2 4" id="KW-0328">Glycosyltransferase</keyword>
<dbReference type="InterPro" id="IPR035595">
    <property type="entry name" value="UDP_glycos_trans_CS"/>
</dbReference>
<reference evidence="6 7" key="1">
    <citation type="submission" date="2024-11" db="EMBL/GenBank/DDBJ databases">
        <title>Chromosome-level genome assembly of Eucalyptus globulus Labill. provides insights into its genome evolution.</title>
        <authorList>
            <person name="Li X."/>
        </authorList>
    </citation>
    <scope>NUCLEOTIDE SEQUENCE [LARGE SCALE GENOMIC DNA]</scope>
    <source>
        <strain evidence="6">CL2024</strain>
        <tissue evidence="6">Fresh tender leaves</tissue>
    </source>
</reference>
<dbReference type="Gene3D" id="3.40.50.2000">
    <property type="entry name" value="Glycogen Phosphorylase B"/>
    <property type="match status" value="2"/>
</dbReference>
<name>A0ABD3KJG7_EUCGL</name>
<evidence type="ECO:0000313" key="7">
    <source>
        <dbReference type="Proteomes" id="UP001634007"/>
    </source>
</evidence>
<evidence type="ECO:0000256" key="1">
    <source>
        <dbReference type="ARBA" id="ARBA00009995"/>
    </source>
</evidence>
<dbReference type="Pfam" id="PF00201">
    <property type="entry name" value="UDPGT"/>
    <property type="match status" value="1"/>
</dbReference>
<dbReference type="CDD" id="cd03784">
    <property type="entry name" value="GT1_Gtf-like"/>
    <property type="match status" value="1"/>
</dbReference>
<dbReference type="GO" id="GO:0035251">
    <property type="term" value="F:UDP-glucosyltransferase activity"/>
    <property type="evidence" value="ECO:0007669"/>
    <property type="project" value="UniProtKB-ARBA"/>
</dbReference>